<name>A0ABQ9Y749_9EUKA</name>
<sequence length="280" mass="32342">MEENEKRREMERNKEKEEIEAERRKERERIEDERKKEREELKRKEEDIARKEEERRKEFERQMAELKRERETNQQFIKEGLERQKEKEEEEERKRTRVGTEAIELFPPSNYTLSGSAFTKRTQGDGGCLVSFEFCAVVARLSLIVGNVPQNRYVIGIISSALAANAQTTNFYQLTGGAGGWDLWTLHLLTWLNATYTNNQKACAAGAAGQRVVIEADGREGRRIVRLSQDGQTQPTFFTNIPVPFRFAVFMWTQNDSVTIESVEVAKEAQMVGGTIPVQM</sequence>
<feature type="compositionally biased region" description="Basic and acidic residues" evidence="1">
    <location>
        <begin position="1"/>
        <end position="72"/>
    </location>
</feature>
<dbReference type="Proteomes" id="UP001281761">
    <property type="component" value="Unassembled WGS sequence"/>
</dbReference>
<comment type="caution">
    <text evidence="2">The sequence shown here is derived from an EMBL/GenBank/DDBJ whole genome shotgun (WGS) entry which is preliminary data.</text>
</comment>
<protein>
    <submittedName>
        <fullName evidence="2">Uncharacterized protein</fullName>
    </submittedName>
</protein>
<evidence type="ECO:0000313" key="2">
    <source>
        <dbReference type="EMBL" id="KAK2959504.1"/>
    </source>
</evidence>
<reference evidence="2 3" key="1">
    <citation type="journal article" date="2022" name="bioRxiv">
        <title>Genomics of Preaxostyla Flagellates Illuminates Evolutionary Transitions and the Path Towards Mitochondrial Loss.</title>
        <authorList>
            <person name="Novak L.V.F."/>
            <person name="Treitli S.C."/>
            <person name="Pyrih J."/>
            <person name="Halakuc P."/>
            <person name="Pipaliya S.V."/>
            <person name="Vacek V."/>
            <person name="Brzon O."/>
            <person name="Soukal P."/>
            <person name="Eme L."/>
            <person name="Dacks J.B."/>
            <person name="Karnkowska A."/>
            <person name="Elias M."/>
            <person name="Hampl V."/>
        </authorList>
    </citation>
    <scope>NUCLEOTIDE SEQUENCE [LARGE SCALE GENOMIC DNA]</scope>
    <source>
        <strain evidence="2">NAU3</strain>
        <tissue evidence="2">Gut</tissue>
    </source>
</reference>
<evidence type="ECO:0000256" key="1">
    <source>
        <dbReference type="SAM" id="MobiDB-lite"/>
    </source>
</evidence>
<proteinExistence type="predicted"/>
<accession>A0ABQ9Y749</accession>
<organism evidence="2 3">
    <name type="scientific">Blattamonas nauphoetae</name>
    <dbReference type="NCBI Taxonomy" id="2049346"/>
    <lineage>
        <taxon>Eukaryota</taxon>
        <taxon>Metamonada</taxon>
        <taxon>Preaxostyla</taxon>
        <taxon>Oxymonadida</taxon>
        <taxon>Blattamonas</taxon>
    </lineage>
</organism>
<evidence type="ECO:0000313" key="3">
    <source>
        <dbReference type="Proteomes" id="UP001281761"/>
    </source>
</evidence>
<gene>
    <name evidence="2" type="ORF">BLNAU_5553</name>
</gene>
<keyword evidence="3" id="KW-1185">Reference proteome</keyword>
<dbReference type="EMBL" id="JARBJD010000029">
    <property type="protein sequence ID" value="KAK2959504.1"/>
    <property type="molecule type" value="Genomic_DNA"/>
</dbReference>
<feature type="region of interest" description="Disordered" evidence="1">
    <location>
        <begin position="1"/>
        <end position="96"/>
    </location>
</feature>